<dbReference type="EMBL" id="JAGSXJ010000010">
    <property type="protein sequence ID" value="KAH6687832.1"/>
    <property type="molecule type" value="Genomic_DNA"/>
</dbReference>
<protein>
    <submittedName>
        <fullName evidence="1">Uncharacterized protein</fullName>
    </submittedName>
</protein>
<dbReference type="Proteomes" id="UP000770015">
    <property type="component" value="Unassembled WGS sequence"/>
</dbReference>
<evidence type="ECO:0000313" key="1">
    <source>
        <dbReference type="EMBL" id="KAH6687832.1"/>
    </source>
</evidence>
<name>A0A9P8VC39_9PEZI</name>
<organism evidence="1 2">
    <name type="scientific">Plectosphaerella plurivora</name>
    <dbReference type="NCBI Taxonomy" id="936078"/>
    <lineage>
        <taxon>Eukaryota</taxon>
        <taxon>Fungi</taxon>
        <taxon>Dikarya</taxon>
        <taxon>Ascomycota</taxon>
        <taxon>Pezizomycotina</taxon>
        <taxon>Sordariomycetes</taxon>
        <taxon>Hypocreomycetidae</taxon>
        <taxon>Glomerellales</taxon>
        <taxon>Plectosphaerellaceae</taxon>
        <taxon>Plectosphaerella</taxon>
    </lineage>
</organism>
<dbReference type="AlphaFoldDB" id="A0A9P8VC39"/>
<accession>A0A9P8VC39</accession>
<reference evidence="1" key="1">
    <citation type="journal article" date="2021" name="Nat. Commun.">
        <title>Genetic determinants of endophytism in the Arabidopsis root mycobiome.</title>
        <authorList>
            <person name="Mesny F."/>
            <person name="Miyauchi S."/>
            <person name="Thiergart T."/>
            <person name="Pickel B."/>
            <person name="Atanasova L."/>
            <person name="Karlsson M."/>
            <person name="Huettel B."/>
            <person name="Barry K.W."/>
            <person name="Haridas S."/>
            <person name="Chen C."/>
            <person name="Bauer D."/>
            <person name="Andreopoulos W."/>
            <person name="Pangilinan J."/>
            <person name="LaButti K."/>
            <person name="Riley R."/>
            <person name="Lipzen A."/>
            <person name="Clum A."/>
            <person name="Drula E."/>
            <person name="Henrissat B."/>
            <person name="Kohler A."/>
            <person name="Grigoriev I.V."/>
            <person name="Martin F.M."/>
            <person name="Hacquard S."/>
        </authorList>
    </citation>
    <scope>NUCLEOTIDE SEQUENCE</scope>
    <source>
        <strain evidence="1">MPI-SDFR-AT-0117</strain>
    </source>
</reference>
<keyword evidence="2" id="KW-1185">Reference proteome</keyword>
<comment type="caution">
    <text evidence="1">The sequence shown here is derived from an EMBL/GenBank/DDBJ whole genome shotgun (WGS) entry which is preliminary data.</text>
</comment>
<gene>
    <name evidence="1" type="ORF">F5X68DRAFT_206323</name>
</gene>
<sequence length="149" mass="16193">MRGSARGSGSVVLGPAYAISIFAPVCAGKVDPWSRLGCFPEPCLLNGRYPPCRGVELQAVHLSAEAITTICALDDFGGAFPTKVIQAQVLLVFRLLRRRHILSVPAVLHVVFLLVADHDGGAFCLSRQLAFLLLLHCRNVLKLCVGWWD</sequence>
<evidence type="ECO:0000313" key="2">
    <source>
        <dbReference type="Proteomes" id="UP000770015"/>
    </source>
</evidence>
<proteinExistence type="predicted"/>